<dbReference type="OrthoDB" id="6592719at2759"/>
<keyword evidence="7" id="KW-0539">Nucleus</keyword>
<evidence type="ECO:0000256" key="7">
    <source>
        <dbReference type="ARBA" id="ARBA00023242"/>
    </source>
</evidence>
<dbReference type="PANTHER" id="PTHR22930:SF269">
    <property type="entry name" value="NUCLEASE HARBI1-LIKE PROTEIN"/>
    <property type="match status" value="1"/>
</dbReference>
<dbReference type="GO" id="GO:0046872">
    <property type="term" value="F:metal ion binding"/>
    <property type="evidence" value="ECO:0007669"/>
    <property type="project" value="UniProtKB-KW"/>
</dbReference>
<reference evidence="9" key="1">
    <citation type="submission" date="2013-04" db="EMBL/GenBank/DDBJ databases">
        <authorList>
            <person name="Qu J."/>
            <person name="Murali S.C."/>
            <person name="Bandaranaike D."/>
            <person name="Bellair M."/>
            <person name="Blankenburg K."/>
            <person name="Chao H."/>
            <person name="Dinh H."/>
            <person name="Doddapaneni H."/>
            <person name="Downs B."/>
            <person name="Dugan-Rocha S."/>
            <person name="Elkadiri S."/>
            <person name="Gnanaolivu R.D."/>
            <person name="Hernandez B."/>
            <person name="Javaid M."/>
            <person name="Jayaseelan J.C."/>
            <person name="Lee S."/>
            <person name="Li M."/>
            <person name="Ming W."/>
            <person name="Munidasa M."/>
            <person name="Muniz J."/>
            <person name="Nguyen L."/>
            <person name="Ongeri F."/>
            <person name="Osuji N."/>
            <person name="Pu L.-L."/>
            <person name="Puazo M."/>
            <person name="Qu C."/>
            <person name="Quiroz J."/>
            <person name="Raj R."/>
            <person name="Weissenberger G."/>
            <person name="Xin Y."/>
            <person name="Zou X."/>
            <person name="Han Y."/>
            <person name="Richards S."/>
            <person name="Worley K."/>
            <person name="Muzny D."/>
            <person name="Gibbs R."/>
        </authorList>
    </citation>
    <scope>NUCLEOTIDE SEQUENCE</scope>
    <source>
        <strain evidence="9">Sampled in the wild</strain>
    </source>
</reference>
<dbReference type="Proteomes" id="UP000792457">
    <property type="component" value="Unassembled WGS sequence"/>
</dbReference>
<accession>A0A8K0P7F8</accession>
<dbReference type="GO" id="GO:0005634">
    <property type="term" value="C:nucleus"/>
    <property type="evidence" value="ECO:0007669"/>
    <property type="project" value="UniProtKB-SubCell"/>
</dbReference>
<sequence>MIRKYDLILGIEYNINTIKEEKNGKKKSCGCIIAAVLLEEDKKSKKRRERWCKDWYLQRSILPSDYHLLNELQEGAEINGYKNYLRMDERAFQILLSKVAPLIGKKDSLERSNITACETDCDTPVPGNWEKFSRFEIFNESISSGTRRDNNRNMRGNTESTAKFYSVMFTLPQSEEEWKKVALKFEEKWQFPHCLGAVDGEHIQIKKPANSGSRYFNYKGTFSVVLMAIVDANYEVLLADVGTNGRISDGGVIKNTAFYDSLKKGKLNIPLPKHLPESNKTAPYVFVGDEAFQLQDNFMKPYSFSVLNHERRIFNYRLSRGRRIVENFFGILVSRFTIFQKPINLSPTKVNAIVLACCYLHNFLIRHSSSYINNQPPVCYKNSLDMESRTSSNSGRLICMRNGNSSSSSKSAKEIRDTFCSYFNDEGKVEWQENSV</sequence>
<evidence type="ECO:0000256" key="5">
    <source>
        <dbReference type="ARBA" id="ARBA00022723"/>
    </source>
</evidence>
<organism evidence="9 10">
    <name type="scientific">Ladona fulva</name>
    <name type="common">Scarce chaser dragonfly</name>
    <name type="synonym">Libellula fulva</name>
    <dbReference type="NCBI Taxonomy" id="123851"/>
    <lineage>
        <taxon>Eukaryota</taxon>
        <taxon>Metazoa</taxon>
        <taxon>Ecdysozoa</taxon>
        <taxon>Arthropoda</taxon>
        <taxon>Hexapoda</taxon>
        <taxon>Insecta</taxon>
        <taxon>Pterygota</taxon>
        <taxon>Palaeoptera</taxon>
        <taxon>Odonata</taxon>
        <taxon>Epiprocta</taxon>
        <taxon>Anisoptera</taxon>
        <taxon>Libelluloidea</taxon>
        <taxon>Libellulidae</taxon>
        <taxon>Ladona</taxon>
    </lineage>
</organism>
<dbReference type="AlphaFoldDB" id="A0A8K0P7F8"/>
<dbReference type="InterPro" id="IPR045249">
    <property type="entry name" value="HARBI1-like"/>
</dbReference>
<evidence type="ECO:0000259" key="8">
    <source>
        <dbReference type="Pfam" id="PF13359"/>
    </source>
</evidence>
<keyword evidence="10" id="KW-1185">Reference proteome</keyword>
<comment type="caution">
    <text evidence="9">The sequence shown here is derived from an EMBL/GenBank/DDBJ whole genome shotgun (WGS) entry which is preliminary data.</text>
</comment>
<evidence type="ECO:0000256" key="4">
    <source>
        <dbReference type="ARBA" id="ARBA00022722"/>
    </source>
</evidence>
<evidence type="ECO:0000256" key="1">
    <source>
        <dbReference type="ARBA" id="ARBA00001968"/>
    </source>
</evidence>
<evidence type="ECO:0000256" key="6">
    <source>
        <dbReference type="ARBA" id="ARBA00022801"/>
    </source>
</evidence>
<keyword evidence="5" id="KW-0479">Metal-binding</keyword>
<comment type="subcellular location">
    <subcellularLocation>
        <location evidence="2">Nucleus</location>
    </subcellularLocation>
</comment>
<keyword evidence="6" id="KW-0378">Hydrolase</keyword>
<name>A0A8K0P7F8_LADFU</name>
<evidence type="ECO:0000256" key="3">
    <source>
        <dbReference type="ARBA" id="ARBA00006958"/>
    </source>
</evidence>
<dbReference type="EMBL" id="KZ308967">
    <property type="protein sequence ID" value="KAG8235927.1"/>
    <property type="molecule type" value="Genomic_DNA"/>
</dbReference>
<protein>
    <recommendedName>
        <fullName evidence="8">DDE Tnp4 domain-containing protein</fullName>
    </recommendedName>
</protein>
<gene>
    <name evidence="9" type="ORF">J437_LFUL014283</name>
</gene>
<dbReference type="Pfam" id="PF13359">
    <property type="entry name" value="DDE_Tnp_4"/>
    <property type="match status" value="1"/>
</dbReference>
<evidence type="ECO:0000313" key="10">
    <source>
        <dbReference type="Proteomes" id="UP000792457"/>
    </source>
</evidence>
<evidence type="ECO:0000256" key="2">
    <source>
        <dbReference type="ARBA" id="ARBA00004123"/>
    </source>
</evidence>
<dbReference type="PANTHER" id="PTHR22930">
    <property type="match status" value="1"/>
</dbReference>
<comment type="cofactor">
    <cofactor evidence="1">
        <name>a divalent metal cation</name>
        <dbReference type="ChEBI" id="CHEBI:60240"/>
    </cofactor>
</comment>
<keyword evidence="4" id="KW-0540">Nuclease</keyword>
<feature type="domain" description="DDE Tnp4" evidence="8">
    <location>
        <begin position="198"/>
        <end position="362"/>
    </location>
</feature>
<dbReference type="GO" id="GO:0004518">
    <property type="term" value="F:nuclease activity"/>
    <property type="evidence" value="ECO:0007669"/>
    <property type="project" value="UniProtKB-KW"/>
</dbReference>
<dbReference type="InterPro" id="IPR027806">
    <property type="entry name" value="HARBI1_dom"/>
</dbReference>
<reference evidence="9" key="2">
    <citation type="submission" date="2017-10" db="EMBL/GenBank/DDBJ databases">
        <title>Ladona fulva Genome sequencing and assembly.</title>
        <authorList>
            <person name="Murali S."/>
            <person name="Richards S."/>
            <person name="Bandaranaike D."/>
            <person name="Bellair M."/>
            <person name="Blankenburg K."/>
            <person name="Chao H."/>
            <person name="Dinh H."/>
            <person name="Doddapaneni H."/>
            <person name="Dugan-Rocha S."/>
            <person name="Elkadiri S."/>
            <person name="Gnanaolivu R."/>
            <person name="Hernandez B."/>
            <person name="Skinner E."/>
            <person name="Javaid M."/>
            <person name="Lee S."/>
            <person name="Li M."/>
            <person name="Ming W."/>
            <person name="Munidasa M."/>
            <person name="Muniz J."/>
            <person name="Nguyen L."/>
            <person name="Hughes D."/>
            <person name="Osuji N."/>
            <person name="Pu L.-L."/>
            <person name="Puazo M."/>
            <person name="Qu C."/>
            <person name="Quiroz J."/>
            <person name="Raj R."/>
            <person name="Weissenberger G."/>
            <person name="Xin Y."/>
            <person name="Zou X."/>
            <person name="Han Y."/>
            <person name="Worley K."/>
            <person name="Muzny D."/>
            <person name="Gibbs R."/>
        </authorList>
    </citation>
    <scope>NUCLEOTIDE SEQUENCE</scope>
    <source>
        <strain evidence="9">Sampled in the wild</strain>
    </source>
</reference>
<proteinExistence type="inferred from homology"/>
<dbReference type="GO" id="GO:0016787">
    <property type="term" value="F:hydrolase activity"/>
    <property type="evidence" value="ECO:0007669"/>
    <property type="project" value="UniProtKB-KW"/>
</dbReference>
<comment type="similarity">
    <text evidence="3">Belongs to the HARBI1 family.</text>
</comment>
<evidence type="ECO:0000313" key="9">
    <source>
        <dbReference type="EMBL" id="KAG8235927.1"/>
    </source>
</evidence>